<feature type="domain" description="C2" evidence="9">
    <location>
        <begin position="568"/>
        <end position="696"/>
    </location>
</feature>
<dbReference type="Gene3D" id="2.60.40.150">
    <property type="entry name" value="C2 domain"/>
    <property type="match status" value="1"/>
</dbReference>
<gene>
    <name evidence="12" type="ORF">C2G38_2250014</name>
</gene>
<evidence type="ECO:0000256" key="2">
    <source>
        <dbReference type="ARBA" id="ARBA00012368"/>
    </source>
</evidence>
<dbReference type="InterPro" id="IPR011992">
    <property type="entry name" value="EF-hand-dom_pair"/>
</dbReference>
<dbReference type="InterPro" id="IPR037755">
    <property type="entry name" value="Plc1_PH"/>
</dbReference>
<dbReference type="AlphaFoldDB" id="A0A397UWR6"/>
<dbReference type="GO" id="GO:0051209">
    <property type="term" value="P:release of sequestered calcium ion into cytosol"/>
    <property type="evidence" value="ECO:0007669"/>
    <property type="project" value="TreeGrafter"/>
</dbReference>
<dbReference type="Pfam" id="PF13499">
    <property type="entry name" value="EF-hand_7"/>
    <property type="match status" value="1"/>
</dbReference>
<dbReference type="InterPro" id="IPR002048">
    <property type="entry name" value="EF_hand_dom"/>
</dbReference>
<keyword evidence="6 8" id="KW-0443">Lipid metabolism</keyword>
<evidence type="ECO:0000256" key="7">
    <source>
        <dbReference type="ARBA" id="ARBA00023224"/>
    </source>
</evidence>
<dbReference type="STRING" id="44941.A0A397UWR6"/>
<evidence type="ECO:0000256" key="5">
    <source>
        <dbReference type="ARBA" id="ARBA00022963"/>
    </source>
</evidence>
<evidence type="ECO:0000259" key="9">
    <source>
        <dbReference type="PROSITE" id="PS50004"/>
    </source>
</evidence>
<dbReference type="InterPro" id="IPR035892">
    <property type="entry name" value="C2_domain_sf"/>
</dbReference>
<reference evidence="12 13" key="1">
    <citation type="submission" date="2018-06" db="EMBL/GenBank/DDBJ databases">
        <title>Comparative genomics reveals the genomic features of Rhizophagus irregularis, R. cerebriforme, R. diaphanum and Gigaspora rosea, and their symbiotic lifestyle signature.</title>
        <authorList>
            <person name="Morin E."/>
            <person name="San Clemente H."/>
            <person name="Chen E.C.H."/>
            <person name="De La Providencia I."/>
            <person name="Hainaut M."/>
            <person name="Kuo A."/>
            <person name="Kohler A."/>
            <person name="Murat C."/>
            <person name="Tang N."/>
            <person name="Roy S."/>
            <person name="Loubradou J."/>
            <person name="Henrissat B."/>
            <person name="Grigoriev I.V."/>
            <person name="Corradi N."/>
            <person name="Roux C."/>
            <person name="Martin F.M."/>
        </authorList>
    </citation>
    <scope>NUCLEOTIDE SEQUENCE [LARGE SCALE GENOMIC DNA]</scope>
    <source>
        <strain evidence="12 13">DAOM 194757</strain>
    </source>
</reference>
<protein>
    <recommendedName>
        <fullName evidence="2 8">Phosphoinositide phospholipase C</fullName>
        <ecNumber evidence="2 8">3.1.4.11</ecNumber>
    </recommendedName>
</protein>
<dbReference type="InterPro" id="IPR000008">
    <property type="entry name" value="C2_dom"/>
</dbReference>
<feature type="domain" description="EF-hand" evidence="11">
    <location>
        <begin position="173"/>
        <end position="208"/>
    </location>
</feature>
<dbReference type="GO" id="GO:0004435">
    <property type="term" value="F:phosphatidylinositol-4,5-bisphosphate phospholipase C activity"/>
    <property type="evidence" value="ECO:0007669"/>
    <property type="project" value="UniProtKB-EC"/>
</dbReference>
<dbReference type="CDD" id="cd00275">
    <property type="entry name" value="C2_PLC_like"/>
    <property type="match status" value="1"/>
</dbReference>
<evidence type="ECO:0000256" key="6">
    <source>
        <dbReference type="ARBA" id="ARBA00023098"/>
    </source>
</evidence>
<dbReference type="GO" id="GO:0048015">
    <property type="term" value="P:phosphatidylinositol-mediated signaling"/>
    <property type="evidence" value="ECO:0007669"/>
    <property type="project" value="TreeGrafter"/>
</dbReference>
<dbReference type="CDD" id="cd08558">
    <property type="entry name" value="PI-PLCc_eukaryota"/>
    <property type="match status" value="1"/>
</dbReference>
<dbReference type="Gene3D" id="3.20.20.190">
    <property type="entry name" value="Phosphatidylinositol (PI) phosphodiesterase"/>
    <property type="match status" value="1"/>
</dbReference>
<dbReference type="PANTHER" id="PTHR10336:SF36">
    <property type="entry name" value="1-PHOSPHATIDYLINOSITOL 4,5-BISPHOSPHATE PHOSPHODIESTERASE BETA-4"/>
    <property type="match status" value="1"/>
</dbReference>
<dbReference type="InterPro" id="IPR001192">
    <property type="entry name" value="PI-PLC_fam"/>
</dbReference>
<dbReference type="FunFam" id="3.20.20.190:FF:000084">
    <property type="match status" value="1"/>
</dbReference>
<dbReference type="PROSITE" id="PS50222">
    <property type="entry name" value="EF_HAND_2"/>
    <property type="match status" value="1"/>
</dbReference>
<evidence type="ECO:0000313" key="13">
    <source>
        <dbReference type="Proteomes" id="UP000266673"/>
    </source>
</evidence>
<proteinExistence type="predicted"/>
<dbReference type="EC" id="3.1.4.11" evidence="2 8"/>
<dbReference type="Pfam" id="PF00387">
    <property type="entry name" value="PI-PLC-Y"/>
    <property type="match status" value="1"/>
</dbReference>
<dbReference type="Pfam" id="PF00168">
    <property type="entry name" value="C2"/>
    <property type="match status" value="1"/>
</dbReference>
<dbReference type="GO" id="GO:0005509">
    <property type="term" value="F:calcium ion binding"/>
    <property type="evidence" value="ECO:0007669"/>
    <property type="project" value="InterPro"/>
</dbReference>
<dbReference type="GO" id="GO:0016042">
    <property type="term" value="P:lipid catabolic process"/>
    <property type="evidence" value="ECO:0007669"/>
    <property type="project" value="UniProtKB-KW"/>
</dbReference>
<dbReference type="EMBL" id="QKWP01001109">
    <property type="protein sequence ID" value="RIB11666.1"/>
    <property type="molecule type" value="Genomic_DNA"/>
</dbReference>
<dbReference type="PROSITE" id="PS50007">
    <property type="entry name" value="PIPLC_X_DOMAIN"/>
    <property type="match status" value="1"/>
</dbReference>
<dbReference type="PRINTS" id="PR00390">
    <property type="entry name" value="PHPHLIPASEC"/>
</dbReference>
<evidence type="ECO:0000256" key="4">
    <source>
        <dbReference type="ARBA" id="ARBA00022837"/>
    </source>
</evidence>
<name>A0A397UWR6_9GLOM</name>
<evidence type="ECO:0000259" key="11">
    <source>
        <dbReference type="PROSITE" id="PS50222"/>
    </source>
</evidence>
<dbReference type="SMART" id="SM00148">
    <property type="entry name" value="PLCXc"/>
    <property type="match status" value="1"/>
</dbReference>
<keyword evidence="7" id="KW-0807">Transducer</keyword>
<dbReference type="Proteomes" id="UP000266673">
    <property type="component" value="Unassembled WGS sequence"/>
</dbReference>
<evidence type="ECO:0000259" key="10">
    <source>
        <dbReference type="PROSITE" id="PS50008"/>
    </source>
</evidence>
<dbReference type="InterPro" id="IPR000909">
    <property type="entry name" value="PLipase_C_PInositol-sp_X_dom"/>
</dbReference>
<dbReference type="InterPro" id="IPR001711">
    <property type="entry name" value="PLipase_C_Pinositol-sp_Y"/>
</dbReference>
<organism evidence="12 13">
    <name type="scientific">Gigaspora rosea</name>
    <dbReference type="NCBI Taxonomy" id="44941"/>
    <lineage>
        <taxon>Eukaryota</taxon>
        <taxon>Fungi</taxon>
        <taxon>Fungi incertae sedis</taxon>
        <taxon>Mucoromycota</taxon>
        <taxon>Glomeromycotina</taxon>
        <taxon>Glomeromycetes</taxon>
        <taxon>Diversisporales</taxon>
        <taxon>Gigasporaceae</taxon>
        <taxon>Gigaspora</taxon>
    </lineage>
</organism>
<dbReference type="SMART" id="SM00239">
    <property type="entry name" value="C2"/>
    <property type="match status" value="1"/>
</dbReference>
<feature type="domain" description="PI-PLC Y-box" evidence="10">
    <location>
        <begin position="458"/>
        <end position="572"/>
    </location>
</feature>
<dbReference type="Gene3D" id="1.10.238.10">
    <property type="entry name" value="EF-hand"/>
    <property type="match status" value="2"/>
</dbReference>
<comment type="caution">
    <text evidence="12">The sequence shown here is derived from an EMBL/GenBank/DDBJ whole genome shotgun (WGS) entry which is preliminary data.</text>
</comment>
<sequence length="714" mass="81867">MDPIYHSKQNVTIEPCLAEGTTLLKVSLDKKREKTFRIDIDQGQVLWNSKKSGKVNIENIKEIRVGDAIQGYKEPFKISADIEPRWFTIIYVDSGKYKTLHLIAPTLELFNIWVENLKKLHLDKVDMIGGLDQLRKRDSLWLNRYWKQADKDGKSKLGYDDVVSLCYDLNIYMSKALFKTKFNEADVNKNGSLDFTDFQQFVKLIKKRDELDKLFNSLAKERGNILTLQEFKGFLVNVQKCTFKEEEYDILYHKFCDKDLNGMNLEGFSSFLLSSDNTIFASEHAKVYQDMSQPLSHYFIDSSHNTYLLGNQLAGKSSVEGYIRAIREGTRCVEIDCWDGPDGPVVFHGHTMTTKIKFQDVISSIRTHAFKSSPYPLIISLEVHCSIEQQNQMASILLDTLGDCLITKFLSENEKELPSPEDLLYKIILKGLDTVTDASDVETSKEKKAEAKKIAKALSDLIVYCASVKFEGFDRDYKYYQLFSLNDRASTELLKKQSDKAALIQHNMSHLTRIYPWGFRVNSANYEPHHQWIAGNQLVALNAQIFDRGMQINQAMFSVNGGCGYVLKPERLCNPKISNKNPPAQTLTIEIISAQQLPKTKDYSKREIVDPFVEVELLIPGAEATKKKTKTISDNGFNPTWNETLKFTLNYEEINLVFLRFVVWDKDFISSKDFIASYCILVSRLQFGYRYVPLFDVTGELCPFASLFIHSSLE</sequence>
<dbReference type="Gene3D" id="2.30.29.30">
    <property type="entry name" value="Pleckstrin-homology domain (PH domain)/Phosphotyrosine-binding domain (PTB)"/>
    <property type="match status" value="1"/>
</dbReference>
<keyword evidence="13" id="KW-1185">Reference proteome</keyword>
<dbReference type="SMART" id="SM00054">
    <property type="entry name" value="EFh"/>
    <property type="match status" value="3"/>
</dbReference>
<dbReference type="SUPFAM" id="SSF47473">
    <property type="entry name" value="EF-hand"/>
    <property type="match status" value="1"/>
</dbReference>
<dbReference type="InterPro" id="IPR011993">
    <property type="entry name" value="PH-like_dom_sf"/>
</dbReference>
<dbReference type="InterPro" id="IPR017946">
    <property type="entry name" value="PLC-like_Pdiesterase_TIM-brl"/>
</dbReference>
<dbReference type="OrthoDB" id="269822at2759"/>
<evidence type="ECO:0000256" key="3">
    <source>
        <dbReference type="ARBA" id="ARBA00022801"/>
    </source>
</evidence>
<dbReference type="PANTHER" id="PTHR10336">
    <property type="entry name" value="PHOSPHOINOSITIDE-SPECIFIC PHOSPHOLIPASE C FAMILY PROTEIN"/>
    <property type="match status" value="1"/>
</dbReference>
<evidence type="ECO:0000256" key="8">
    <source>
        <dbReference type="RuleBase" id="RU361133"/>
    </source>
</evidence>
<dbReference type="Pfam" id="PF00388">
    <property type="entry name" value="PI-PLC-X"/>
    <property type="match status" value="1"/>
</dbReference>
<evidence type="ECO:0000256" key="1">
    <source>
        <dbReference type="ARBA" id="ARBA00001195"/>
    </source>
</evidence>
<keyword evidence="3 8" id="KW-0378">Hydrolase</keyword>
<dbReference type="CDD" id="cd13360">
    <property type="entry name" value="PH_PLC_fungal"/>
    <property type="match status" value="1"/>
</dbReference>
<dbReference type="PROSITE" id="PS50004">
    <property type="entry name" value="C2"/>
    <property type="match status" value="1"/>
</dbReference>
<comment type="catalytic activity">
    <reaction evidence="1 8">
        <text>a 1,2-diacyl-sn-glycero-3-phospho-(1D-myo-inositol-4,5-bisphosphate) + H2O = 1D-myo-inositol 1,4,5-trisphosphate + a 1,2-diacyl-sn-glycerol + H(+)</text>
        <dbReference type="Rhea" id="RHEA:33179"/>
        <dbReference type="ChEBI" id="CHEBI:15377"/>
        <dbReference type="ChEBI" id="CHEBI:15378"/>
        <dbReference type="ChEBI" id="CHEBI:17815"/>
        <dbReference type="ChEBI" id="CHEBI:58456"/>
        <dbReference type="ChEBI" id="CHEBI:203600"/>
        <dbReference type="EC" id="3.1.4.11"/>
    </reaction>
</comment>
<dbReference type="SUPFAM" id="SSF50729">
    <property type="entry name" value="PH domain-like"/>
    <property type="match status" value="1"/>
</dbReference>
<dbReference type="SUPFAM" id="SSF51695">
    <property type="entry name" value="PLC-like phosphodiesterases"/>
    <property type="match status" value="1"/>
</dbReference>
<keyword evidence="4" id="KW-0106">Calcium</keyword>
<keyword evidence="5 8" id="KW-0442">Lipid degradation</keyword>
<dbReference type="SUPFAM" id="SSF49562">
    <property type="entry name" value="C2 domain (Calcium/lipid-binding domain, CaLB)"/>
    <property type="match status" value="1"/>
</dbReference>
<evidence type="ECO:0000313" key="12">
    <source>
        <dbReference type="EMBL" id="RIB11666.1"/>
    </source>
</evidence>
<dbReference type="PROSITE" id="PS00018">
    <property type="entry name" value="EF_HAND_1"/>
    <property type="match status" value="1"/>
</dbReference>
<dbReference type="PROSITE" id="PS50008">
    <property type="entry name" value="PIPLC_Y_DOMAIN"/>
    <property type="match status" value="1"/>
</dbReference>
<dbReference type="InterPro" id="IPR018247">
    <property type="entry name" value="EF_Hand_1_Ca_BS"/>
</dbReference>
<dbReference type="SMART" id="SM00149">
    <property type="entry name" value="PLCYc"/>
    <property type="match status" value="1"/>
</dbReference>
<accession>A0A397UWR6</accession>